<dbReference type="AlphaFoldDB" id="A0A916NYT8"/>
<keyword evidence="4" id="KW-1185">Reference proteome</keyword>
<feature type="transmembrane region" description="Helical" evidence="1">
    <location>
        <begin position="124"/>
        <end position="151"/>
    </location>
</feature>
<feature type="transmembrane region" description="Helical" evidence="1">
    <location>
        <begin position="240"/>
        <end position="261"/>
    </location>
</feature>
<dbReference type="Proteomes" id="UP000693672">
    <property type="component" value="Unassembled WGS sequence"/>
</dbReference>
<evidence type="ECO:0000256" key="1">
    <source>
        <dbReference type="SAM" id="Phobius"/>
    </source>
</evidence>
<accession>A0A916NYT8</accession>
<reference evidence="3" key="1">
    <citation type="submission" date="2021-06" db="EMBL/GenBank/DDBJ databases">
        <authorList>
            <person name="Criscuolo A."/>
        </authorList>
    </citation>
    <scope>NUCLEOTIDE SEQUENCE</scope>
    <source>
        <strain evidence="3">CIP111600</strain>
    </source>
</reference>
<feature type="transmembrane region" description="Helical" evidence="1">
    <location>
        <begin position="12"/>
        <end position="42"/>
    </location>
</feature>
<organism evidence="3 4">
    <name type="scientific">Paenibacillus solanacearum</name>
    <dbReference type="NCBI Taxonomy" id="2048548"/>
    <lineage>
        <taxon>Bacteria</taxon>
        <taxon>Bacillati</taxon>
        <taxon>Bacillota</taxon>
        <taxon>Bacilli</taxon>
        <taxon>Bacillales</taxon>
        <taxon>Paenibacillaceae</taxon>
        <taxon>Paenibacillus</taxon>
    </lineage>
</organism>
<evidence type="ECO:0000313" key="4">
    <source>
        <dbReference type="Proteomes" id="UP000693672"/>
    </source>
</evidence>
<protein>
    <recommendedName>
        <fullName evidence="2">CAAX prenyl protease 2/Lysostaphin resistance protein A-like domain-containing protein</fullName>
    </recommendedName>
</protein>
<evidence type="ECO:0000259" key="2">
    <source>
        <dbReference type="Pfam" id="PF02517"/>
    </source>
</evidence>
<dbReference type="Pfam" id="PF02517">
    <property type="entry name" value="Rce1-like"/>
    <property type="match status" value="1"/>
</dbReference>
<dbReference type="RefSeq" id="WP_218095713.1">
    <property type="nucleotide sequence ID" value="NZ_CAJVAS010000052.1"/>
</dbReference>
<gene>
    <name evidence="3" type="ORF">PAESOLCIP111_06032</name>
</gene>
<keyword evidence="1" id="KW-0472">Membrane</keyword>
<sequence length="262" mass="28872">MTHAFLRRTASLLLFGSLVTVLQTGPAALIGCWGLCAGLLALYKPMRWFVLTATCFGAGFFVYLHVNSRWIAELQPEQLRILASRGSLLLVILPLVLLTLARKLPFTRYGGRPQWNEPVGVPWIWAGVARTNVSVFLGIAMTVSGLAFLPLMLRSGWTSIQESIGFAVLFAMTNALLEEFIWRGVLLSRFAEQFGDRWAVVLTSLGFGLQHYSLGFSWDLCVALAGGGFYFGAMTVQSKSIVPAIVWHMSINIWMVLGGIIV</sequence>
<dbReference type="EMBL" id="CAJVAS010000052">
    <property type="protein sequence ID" value="CAG7650223.1"/>
    <property type="molecule type" value="Genomic_DNA"/>
</dbReference>
<dbReference type="GO" id="GO:0080120">
    <property type="term" value="P:CAAX-box protein maturation"/>
    <property type="evidence" value="ECO:0007669"/>
    <property type="project" value="UniProtKB-ARBA"/>
</dbReference>
<feature type="domain" description="CAAX prenyl protease 2/Lysostaphin resistance protein A-like" evidence="2">
    <location>
        <begin position="163"/>
        <end position="253"/>
    </location>
</feature>
<feature type="transmembrane region" description="Helical" evidence="1">
    <location>
        <begin position="212"/>
        <end position="233"/>
    </location>
</feature>
<name>A0A916NYT8_9BACL</name>
<keyword evidence="1" id="KW-0812">Transmembrane</keyword>
<dbReference type="PROSITE" id="PS51257">
    <property type="entry name" value="PROKAR_LIPOPROTEIN"/>
    <property type="match status" value="1"/>
</dbReference>
<dbReference type="GO" id="GO:0004175">
    <property type="term" value="F:endopeptidase activity"/>
    <property type="evidence" value="ECO:0007669"/>
    <property type="project" value="UniProtKB-ARBA"/>
</dbReference>
<proteinExistence type="predicted"/>
<keyword evidence="1" id="KW-1133">Transmembrane helix</keyword>
<feature type="transmembrane region" description="Helical" evidence="1">
    <location>
        <begin position="87"/>
        <end position="104"/>
    </location>
</feature>
<comment type="caution">
    <text evidence="3">The sequence shown here is derived from an EMBL/GenBank/DDBJ whole genome shotgun (WGS) entry which is preliminary data.</text>
</comment>
<feature type="transmembrane region" description="Helical" evidence="1">
    <location>
        <begin position="163"/>
        <end position="182"/>
    </location>
</feature>
<dbReference type="InterPro" id="IPR003675">
    <property type="entry name" value="Rce1/LyrA-like_dom"/>
</dbReference>
<evidence type="ECO:0000313" key="3">
    <source>
        <dbReference type="EMBL" id="CAG7650223.1"/>
    </source>
</evidence>
<feature type="transmembrane region" description="Helical" evidence="1">
    <location>
        <begin position="48"/>
        <end position="66"/>
    </location>
</feature>